<evidence type="ECO:0000256" key="1">
    <source>
        <dbReference type="SAM" id="MobiDB-lite"/>
    </source>
</evidence>
<dbReference type="Proteomes" id="UP000024635">
    <property type="component" value="Unassembled WGS sequence"/>
</dbReference>
<proteinExistence type="predicted"/>
<feature type="region of interest" description="Disordered" evidence="1">
    <location>
        <begin position="29"/>
        <end position="87"/>
    </location>
</feature>
<accession>A0A016VDY9</accession>
<feature type="region of interest" description="Disordered" evidence="1">
    <location>
        <begin position="127"/>
        <end position="164"/>
    </location>
</feature>
<dbReference type="OrthoDB" id="10315987at2759"/>
<evidence type="ECO:0000313" key="2">
    <source>
        <dbReference type="EMBL" id="EYC25600.1"/>
    </source>
</evidence>
<protein>
    <submittedName>
        <fullName evidence="2">Uncharacterized protein</fullName>
    </submittedName>
</protein>
<organism evidence="2 3">
    <name type="scientific">Ancylostoma ceylanicum</name>
    <dbReference type="NCBI Taxonomy" id="53326"/>
    <lineage>
        <taxon>Eukaryota</taxon>
        <taxon>Metazoa</taxon>
        <taxon>Ecdysozoa</taxon>
        <taxon>Nematoda</taxon>
        <taxon>Chromadorea</taxon>
        <taxon>Rhabditida</taxon>
        <taxon>Rhabditina</taxon>
        <taxon>Rhabditomorpha</taxon>
        <taxon>Strongyloidea</taxon>
        <taxon>Ancylostomatidae</taxon>
        <taxon>Ancylostomatinae</taxon>
        <taxon>Ancylostoma</taxon>
    </lineage>
</organism>
<dbReference type="EMBL" id="JARK01001347">
    <property type="protein sequence ID" value="EYC25600.1"/>
    <property type="molecule type" value="Genomic_DNA"/>
</dbReference>
<comment type="caution">
    <text evidence="2">The sequence shown here is derived from an EMBL/GenBank/DDBJ whole genome shotgun (WGS) entry which is preliminary data.</text>
</comment>
<dbReference type="AlphaFoldDB" id="A0A016VDY9"/>
<dbReference type="STRING" id="53326.A0A016VDY9"/>
<feature type="compositionally biased region" description="Basic and acidic residues" evidence="1">
    <location>
        <begin position="51"/>
        <end position="67"/>
    </location>
</feature>
<evidence type="ECO:0000313" key="3">
    <source>
        <dbReference type="Proteomes" id="UP000024635"/>
    </source>
</evidence>
<keyword evidence="3" id="KW-1185">Reference proteome</keyword>
<gene>
    <name evidence="2" type="primary">Acey_s0011.g1294</name>
    <name evidence="2" type="ORF">Y032_0011g1294</name>
</gene>
<feature type="compositionally biased region" description="Basic and acidic residues" evidence="1">
    <location>
        <begin position="131"/>
        <end position="141"/>
    </location>
</feature>
<feature type="compositionally biased region" description="Basic and acidic residues" evidence="1">
    <location>
        <begin position="29"/>
        <end position="42"/>
    </location>
</feature>
<name>A0A016VDY9_9BILA</name>
<reference evidence="3" key="1">
    <citation type="journal article" date="2015" name="Nat. Genet.">
        <title>The genome and transcriptome of the zoonotic hookworm Ancylostoma ceylanicum identify infection-specific gene families.</title>
        <authorList>
            <person name="Schwarz E.M."/>
            <person name="Hu Y."/>
            <person name="Antoshechkin I."/>
            <person name="Miller M.M."/>
            <person name="Sternberg P.W."/>
            <person name="Aroian R.V."/>
        </authorList>
    </citation>
    <scope>NUCLEOTIDE SEQUENCE</scope>
    <source>
        <strain evidence="3">HY135</strain>
    </source>
</reference>
<sequence length="164" mass="19143">MVCHVQFNHDNPYHKPWSLVNLVRELQEHEELPNRAEPDSRVGSHGHHGQRGYETDDERFTGRDHLNANHRHGKPSSDPSHNRRHHCPQLEEALDIIGRLLDSYEISRAIDRRSPWLLPRMRRLVSSCGEGGRRSDRESHYGSDTSSYAVSDEESRRRPRGHDY</sequence>
<feature type="compositionally biased region" description="Basic and acidic residues" evidence="1">
    <location>
        <begin position="153"/>
        <end position="164"/>
    </location>
</feature>